<dbReference type="NCBIfam" id="NF004815">
    <property type="entry name" value="PRK06169.1"/>
    <property type="match status" value="1"/>
</dbReference>
<dbReference type="OrthoDB" id="182039at2"/>
<feature type="domain" description="Amidase" evidence="2">
    <location>
        <begin position="25"/>
        <end position="452"/>
    </location>
</feature>
<evidence type="ECO:0000256" key="1">
    <source>
        <dbReference type="ARBA" id="ARBA00009199"/>
    </source>
</evidence>
<dbReference type="Proteomes" id="UP000546252">
    <property type="component" value="Unassembled WGS sequence"/>
</dbReference>
<dbReference type="EC" id="6.3.5.6" evidence="4"/>
<evidence type="ECO:0000313" key="3">
    <source>
        <dbReference type="EMBL" id="KUG58582.1"/>
    </source>
</evidence>
<evidence type="ECO:0000259" key="2">
    <source>
        <dbReference type="Pfam" id="PF01425"/>
    </source>
</evidence>
<comment type="caution">
    <text evidence="3">The sequence shown here is derived from an EMBL/GenBank/DDBJ whole genome shotgun (WGS) entry which is preliminary data.</text>
</comment>
<evidence type="ECO:0000313" key="6">
    <source>
        <dbReference type="Proteomes" id="UP000546252"/>
    </source>
</evidence>
<dbReference type="InterPro" id="IPR000120">
    <property type="entry name" value="Amidase"/>
</dbReference>
<proteinExistence type="inferred from homology"/>
<dbReference type="Proteomes" id="UP000054023">
    <property type="component" value="Unassembled WGS sequence"/>
</dbReference>
<dbReference type="PANTHER" id="PTHR11895">
    <property type="entry name" value="TRANSAMIDASE"/>
    <property type="match status" value="1"/>
</dbReference>
<dbReference type="EMBL" id="JACJIH010000001">
    <property type="protein sequence ID" value="MBA8921670.1"/>
    <property type="molecule type" value="Genomic_DNA"/>
</dbReference>
<reference evidence="5" key="1">
    <citation type="submission" date="2015-12" db="EMBL/GenBank/DDBJ databases">
        <authorList>
            <person name="Nair G.R."/>
            <person name="Kaur G."/>
            <person name="Mayilraj S."/>
        </authorList>
    </citation>
    <scope>NUCLEOTIDE SEQUENCE [LARGE SCALE GENOMIC DNA]</scope>
    <source>
        <strain evidence="5">CD08_7</strain>
    </source>
</reference>
<name>A0A0W8IFD6_9MICC</name>
<dbReference type="InterPro" id="IPR036928">
    <property type="entry name" value="AS_sf"/>
</dbReference>
<dbReference type="InterPro" id="IPR020556">
    <property type="entry name" value="Amidase_CS"/>
</dbReference>
<dbReference type="EC" id="6.3.5.7" evidence="4"/>
<dbReference type="InterPro" id="IPR023631">
    <property type="entry name" value="Amidase_dom"/>
</dbReference>
<dbReference type="EMBL" id="LQBM01000003">
    <property type="protein sequence ID" value="KUG58582.1"/>
    <property type="molecule type" value="Genomic_DNA"/>
</dbReference>
<sequence length="484" mass="50379">MTHLADLTAVELLAGYRSGDFTPVDATEAALERIEQRDAAVNAFVLVDRDAALDSARASARRWASGQTLGPGDGVPTSIKDIFPTVGWPTLRGSRLIDEAGPWDFDAPCVARLRETGAVLLGKTTTPEFAWKGTTDSGRFGATTNPWDPALTAGGSSGGAAAAVGAGMGPWAVGTDGGGSVRIPAAFTGTVAIKATYGTVPMYPASPFGTLAHAGPMARTVTDTALLLDVIAGFDARDWSALPSQTRPFSADLAELEVDGGSLAGVRIGYSPTLGFGSNDPEVEARVEEAVAVLASLGAQVEKVDPDITDPVEAFHVLWFAGAAKVLEAYGPGALEKVDPGLRAGIEQYADASALDYLTATGVRMDMGVRMGAFHQKYDLLVTPTMPIPAFDASRQAPAGWRSDLWTSWTPYTYPFNMTQQPAVSVPCGLTGAGLPVGLQIVAARTRDRSVLRAARAYELASGERFSAPVAPAARVAPAGEAAR</sequence>
<keyword evidence="4" id="KW-0436">Ligase</keyword>
<organism evidence="3 5">
    <name type="scientific">Nesterenkonia jeotgali</name>
    <dbReference type="NCBI Taxonomy" id="317018"/>
    <lineage>
        <taxon>Bacteria</taxon>
        <taxon>Bacillati</taxon>
        <taxon>Actinomycetota</taxon>
        <taxon>Actinomycetes</taxon>
        <taxon>Micrococcales</taxon>
        <taxon>Micrococcaceae</taxon>
        <taxon>Nesterenkonia</taxon>
    </lineage>
</organism>
<dbReference type="RefSeq" id="WP_058888266.1">
    <property type="nucleotide sequence ID" value="NZ_BAAAKT010000004.1"/>
</dbReference>
<reference evidence="4 6" key="3">
    <citation type="submission" date="2020-08" db="EMBL/GenBank/DDBJ databases">
        <title>Sequencing the genomes of 1000 actinobacteria strains.</title>
        <authorList>
            <person name="Klenk H.-P."/>
        </authorList>
    </citation>
    <scope>NUCLEOTIDE SEQUENCE [LARGE SCALE GENOMIC DNA]</scope>
    <source>
        <strain evidence="4 6">DSM 19081</strain>
    </source>
</reference>
<protein>
    <submittedName>
        <fullName evidence="3">Amidase</fullName>
    </submittedName>
    <submittedName>
        <fullName evidence="4">Aspartyl-tRNA(Asn)/glutamyl-tRNA(Gln) amidotransferase subunit A</fullName>
        <ecNumber evidence="4">6.3.5.6</ecNumber>
        <ecNumber evidence="4">6.3.5.7</ecNumber>
    </submittedName>
</protein>
<gene>
    <name evidence="3" type="ORF">AVL63_00405</name>
    <name evidence="4" type="ORF">HNR24_001603</name>
</gene>
<keyword evidence="4" id="KW-0808">Transferase</keyword>
<keyword evidence="5" id="KW-1185">Reference proteome</keyword>
<accession>A0A0W8IFD6</accession>
<dbReference type="SUPFAM" id="SSF75304">
    <property type="entry name" value="Amidase signature (AS) enzymes"/>
    <property type="match status" value="1"/>
</dbReference>
<dbReference type="PANTHER" id="PTHR11895:SF7">
    <property type="entry name" value="GLUTAMYL-TRNA(GLN) AMIDOTRANSFERASE SUBUNIT A, MITOCHONDRIAL"/>
    <property type="match status" value="1"/>
</dbReference>
<dbReference type="GO" id="GO:0016740">
    <property type="term" value="F:transferase activity"/>
    <property type="evidence" value="ECO:0007669"/>
    <property type="project" value="UniProtKB-KW"/>
</dbReference>
<dbReference type="Pfam" id="PF01425">
    <property type="entry name" value="Amidase"/>
    <property type="match status" value="1"/>
</dbReference>
<evidence type="ECO:0000313" key="4">
    <source>
        <dbReference type="EMBL" id="MBA8921670.1"/>
    </source>
</evidence>
<comment type="similarity">
    <text evidence="1">Belongs to the amidase family.</text>
</comment>
<dbReference type="GO" id="GO:0050566">
    <property type="term" value="F:asparaginyl-tRNA synthase (glutamine-hydrolyzing) activity"/>
    <property type="evidence" value="ECO:0007669"/>
    <property type="project" value="UniProtKB-EC"/>
</dbReference>
<dbReference type="GO" id="GO:0050567">
    <property type="term" value="F:glutaminyl-tRNA synthase (glutamine-hydrolyzing) activity"/>
    <property type="evidence" value="ECO:0007669"/>
    <property type="project" value="UniProtKB-EC"/>
</dbReference>
<dbReference type="PROSITE" id="PS00571">
    <property type="entry name" value="AMIDASES"/>
    <property type="match status" value="1"/>
</dbReference>
<dbReference type="Gene3D" id="3.90.1300.10">
    <property type="entry name" value="Amidase signature (AS) domain"/>
    <property type="match status" value="1"/>
</dbReference>
<reference evidence="3" key="2">
    <citation type="submission" date="2015-12" db="EMBL/GenBank/DDBJ databases">
        <authorList>
            <person name="Shamseldin A."/>
            <person name="Moawad H."/>
            <person name="Abd El-Rahim W.M."/>
            <person name="Sadowsky M.J."/>
        </authorList>
    </citation>
    <scope>NUCLEOTIDE SEQUENCE [LARGE SCALE GENOMIC DNA]</scope>
    <source>
        <strain evidence="3">CD08_7</strain>
    </source>
</reference>
<dbReference type="AlphaFoldDB" id="A0A0W8IFD6"/>
<dbReference type="STRING" id="317018.AVL63_00405"/>
<evidence type="ECO:0000313" key="5">
    <source>
        <dbReference type="Proteomes" id="UP000054023"/>
    </source>
</evidence>